<proteinExistence type="inferred from homology"/>
<keyword evidence="5" id="KW-0378">Hydrolase</keyword>
<dbReference type="NCBIfam" id="TIGR02116">
    <property type="entry name" value="toxin_Txe_YoeB"/>
    <property type="match status" value="1"/>
</dbReference>
<evidence type="ECO:0000256" key="2">
    <source>
        <dbReference type="ARBA" id="ARBA00022649"/>
    </source>
</evidence>
<comment type="similarity">
    <text evidence="1">Belongs to the YoeB family.</text>
</comment>
<comment type="caution">
    <text evidence="7">The sequence shown here is derived from an EMBL/GenBank/DDBJ whole genome shotgun (WGS) entry which is preliminary data.</text>
</comment>
<keyword evidence="2" id="KW-1277">Toxin-antitoxin system</keyword>
<organism evidence="7 8">
    <name type="scientific">Mucilaginibacter glaciei</name>
    <dbReference type="NCBI Taxonomy" id="2772109"/>
    <lineage>
        <taxon>Bacteria</taxon>
        <taxon>Pseudomonadati</taxon>
        <taxon>Bacteroidota</taxon>
        <taxon>Sphingobacteriia</taxon>
        <taxon>Sphingobacteriales</taxon>
        <taxon>Sphingobacteriaceae</taxon>
        <taxon>Mucilaginibacter</taxon>
    </lineage>
</organism>
<evidence type="ECO:0000256" key="5">
    <source>
        <dbReference type="ARBA" id="ARBA00022801"/>
    </source>
</evidence>
<dbReference type="RefSeq" id="WP_191163879.1">
    <property type="nucleotide sequence ID" value="NZ_JACWMX010000005.1"/>
</dbReference>
<dbReference type="Gene3D" id="3.30.2310.20">
    <property type="entry name" value="RelE-like"/>
    <property type="match status" value="1"/>
</dbReference>
<dbReference type="GO" id="GO:0004519">
    <property type="term" value="F:endonuclease activity"/>
    <property type="evidence" value="ECO:0007669"/>
    <property type="project" value="UniProtKB-KW"/>
</dbReference>
<keyword evidence="8" id="KW-1185">Reference proteome</keyword>
<dbReference type="InterPro" id="IPR035093">
    <property type="entry name" value="RelE/ParE_toxin_dom_sf"/>
</dbReference>
<evidence type="ECO:0000313" key="8">
    <source>
        <dbReference type="Proteomes" id="UP000619078"/>
    </source>
</evidence>
<reference evidence="7" key="1">
    <citation type="submission" date="2020-09" db="EMBL/GenBank/DDBJ databases">
        <title>Novel species of Mucilaginibacter isolated from a glacier on the Tibetan Plateau.</title>
        <authorList>
            <person name="Liu Q."/>
            <person name="Xin Y.-H."/>
        </authorList>
    </citation>
    <scope>NUCLEOTIDE SEQUENCE</scope>
    <source>
        <strain evidence="7">ZB1P21</strain>
    </source>
</reference>
<protein>
    <recommendedName>
        <fullName evidence="6">Putative mRNA interferase YoeB</fullName>
    </recommendedName>
</protein>
<keyword evidence="3" id="KW-0540">Nuclease</keyword>
<sequence length="84" mass="10163">MRIVFLEQAWDDYLYWQSTDKSTLKKINALVKEIEREPFEGNGKPEPLKHNLSGWWSRRINLEHRIVYKIDNGAIVILQCRYHY</sequence>
<dbReference type="Proteomes" id="UP000619078">
    <property type="component" value="Unassembled WGS sequence"/>
</dbReference>
<accession>A0A926S2R5</accession>
<name>A0A926S2R5_9SPHI</name>
<dbReference type="GO" id="GO:0006401">
    <property type="term" value="P:RNA catabolic process"/>
    <property type="evidence" value="ECO:0007669"/>
    <property type="project" value="InterPro"/>
</dbReference>
<dbReference type="PANTHER" id="PTHR38039:SF1">
    <property type="entry name" value="TOXIN YOEB"/>
    <property type="match status" value="1"/>
</dbReference>
<evidence type="ECO:0000313" key="7">
    <source>
        <dbReference type="EMBL" id="MBD1394137.1"/>
    </source>
</evidence>
<dbReference type="InterPro" id="IPR009614">
    <property type="entry name" value="YoeB_toxin"/>
</dbReference>
<dbReference type="Pfam" id="PF06769">
    <property type="entry name" value="YoeB_toxin"/>
    <property type="match status" value="1"/>
</dbReference>
<dbReference type="SUPFAM" id="SSF143011">
    <property type="entry name" value="RelE-like"/>
    <property type="match status" value="1"/>
</dbReference>
<dbReference type="GO" id="GO:0016787">
    <property type="term" value="F:hydrolase activity"/>
    <property type="evidence" value="ECO:0007669"/>
    <property type="project" value="UniProtKB-KW"/>
</dbReference>
<dbReference type="AlphaFoldDB" id="A0A926S2R5"/>
<dbReference type="EMBL" id="JACWMX010000005">
    <property type="protein sequence ID" value="MBD1394137.1"/>
    <property type="molecule type" value="Genomic_DNA"/>
</dbReference>
<evidence type="ECO:0000256" key="3">
    <source>
        <dbReference type="ARBA" id="ARBA00022722"/>
    </source>
</evidence>
<dbReference type="GO" id="GO:0045892">
    <property type="term" value="P:negative regulation of DNA-templated transcription"/>
    <property type="evidence" value="ECO:0007669"/>
    <property type="project" value="TreeGrafter"/>
</dbReference>
<evidence type="ECO:0000256" key="6">
    <source>
        <dbReference type="ARBA" id="ARBA00030388"/>
    </source>
</evidence>
<keyword evidence="4" id="KW-0255">Endonuclease</keyword>
<evidence type="ECO:0000256" key="1">
    <source>
        <dbReference type="ARBA" id="ARBA00008172"/>
    </source>
</evidence>
<evidence type="ECO:0000256" key="4">
    <source>
        <dbReference type="ARBA" id="ARBA00022759"/>
    </source>
</evidence>
<dbReference type="PANTHER" id="PTHR38039">
    <property type="entry name" value="TOXIN YOEB"/>
    <property type="match status" value="1"/>
</dbReference>
<gene>
    <name evidence="7" type="ORF">IDJ76_13595</name>
</gene>